<feature type="repeat" description="ANK" evidence="3">
    <location>
        <begin position="257"/>
        <end position="295"/>
    </location>
</feature>
<dbReference type="Proteomes" id="UP000479190">
    <property type="component" value="Unassembled WGS sequence"/>
</dbReference>
<dbReference type="PROSITE" id="PS50088">
    <property type="entry name" value="ANK_REPEAT"/>
    <property type="match status" value="1"/>
</dbReference>
<name>A0A6H5IGM5_9HYME</name>
<keyword evidence="1" id="KW-0677">Repeat</keyword>
<accession>A0A6H5IGM5</accession>
<dbReference type="AlphaFoldDB" id="A0A6H5IGM5"/>
<dbReference type="PANTHER" id="PTHR24166">
    <property type="entry name" value="ROLLING PEBBLES, ISOFORM B"/>
    <property type="match status" value="1"/>
</dbReference>
<protein>
    <submittedName>
        <fullName evidence="4">Uncharacterized protein</fullName>
    </submittedName>
</protein>
<keyword evidence="2 3" id="KW-0040">ANK repeat</keyword>
<dbReference type="Gene3D" id="1.25.40.20">
    <property type="entry name" value="Ankyrin repeat-containing domain"/>
    <property type="match status" value="1"/>
</dbReference>
<gene>
    <name evidence="4" type="ORF">TBRA_LOCUS5779</name>
</gene>
<sequence length="627" mass="72068">MAQGDVNTVDTLWNFILQNPYSITGQAMESLWNSILQKFSECSDESGILREDREQEMSLFLRDRLARLEPETVNELLKKLVNTGSIKIIEYIANIGITIRLPVTNNIRTALHDSLKAEIPPPIDALSKIYGHLNYSALDDEGWAISHLHVAVKEKCAAVVTKLLAKETRETAFKEFKKNFNCLIKYDGRETLKILLQTGFKSDEYVNEKGRTPLNRLCRRVSEHRYYYGTTPEPGDDVEAIRLLVVYGANVNSPDADGRTPLMTLFHSGITEVDKQLDIARLLLNNGAQVNRCDNSGETILHVVLRVWHLEEYHGPSHDPRRRNEPCLRVLKLLLERGAVVDARNHDGLTPLQIAVVYCNLDAVELLLLEREAKLEGVNFSGGYMESSNGFLRNLEMTQNAIAILKLLESRGFTLGTLNTLTWLNFLMGFAPSQKYYETRYVLAYVEEPERIRKYFDYIPNVIEDNEELDEEYTQGSEKERHAMIAMIEIENYLKVFKERKLHISPKMIQVLEHIGRELRNKYNLSYIDATTDEFCPYVIEQRSIDEELRRAELTWISDEATLLDVCRLSSEAAYAKLKNSNYESVLEDYDNFKTNFRYIGIYLKGCITKALVKGQVEEKTRKMSMC</sequence>
<dbReference type="Pfam" id="PF12796">
    <property type="entry name" value="Ank_2"/>
    <property type="match status" value="1"/>
</dbReference>
<dbReference type="OrthoDB" id="10012027at2759"/>
<dbReference type="InterPro" id="IPR002110">
    <property type="entry name" value="Ankyrin_rpt"/>
</dbReference>
<evidence type="ECO:0000313" key="5">
    <source>
        <dbReference type="Proteomes" id="UP000479190"/>
    </source>
</evidence>
<dbReference type="InterPro" id="IPR036770">
    <property type="entry name" value="Ankyrin_rpt-contain_sf"/>
</dbReference>
<evidence type="ECO:0000313" key="4">
    <source>
        <dbReference type="EMBL" id="CAB0033881.1"/>
    </source>
</evidence>
<proteinExistence type="predicted"/>
<evidence type="ECO:0000256" key="1">
    <source>
        <dbReference type="ARBA" id="ARBA00022737"/>
    </source>
</evidence>
<keyword evidence="5" id="KW-1185">Reference proteome</keyword>
<reference evidence="4 5" key="1">
    <citation type="submission" date="2020-02" db="EMBL/GenBank/DDBJ databases">
        <authorList>
            <person name="Ferguson B K."/>
        </authorList>
    </citation>
    <scope>NUCLEOTIDE SEQUENCE [LARGE SCALE GENOMIC DNA]</scope>
</reference>
<dbReference type="SMART" id="SM00248">
    <property type="entry name" value="ANK"/>
    <property type="match status" value="4"/>
</dbReference>
<evidence type="ECO:0000256" key="3">
    <source>
        <dbReference type="PROSITE-ProRule" id="PRU00023"/>
    </source>
</evidence>
<dbReference type="PANTHER" id="PTHR24166:SF48">
    <property type="entry name" value="PROTEIN VAPYRIN"/>
    <property type="match status" value="1"/>
</dbReference>
<dbReference type="InterPro" id="IPR050889">
    <property type="entry name" value="Dendritic_Spine_Reg/Scaffold"/>
</dbReference>
<organism evidence="4 5">
    <name type="scientific">Trichogramma brassicae</name>
    <dbReference type="NCBI Taxonomy" id="86971"/>
    <lineage>
        <taxon>Eukaryota</taxon>
        <taxon>Metazoa</taxon>
        <taxon>Ecdysozoa</taxon>
        <taxon>Arthropoda</taxon>
        <taxon>Hexapoda</taxon>
        <taxon>Insecta</taxon>
        <taxon>Pterygota</taxon>
        <taxon>Neoptera</taxon>
        <taxon>Endopterygota</taxon>
        <taxon>Hymenoptera</taxon>
        <taxon>Apocrita</taxon>
        <taxon>Proctotrupomorpha</taxon>
        <taxon>Chalcidoidea</taxon>
        <taxon>Trichogrammatidae</taxon>
        <taxon>Trichogramma</taxon>
    </lineage>
</organism>
<dbReference type="EMBL" id="CADCXV010000728">
    <property type="protein sequence ID" value="CAB0033881.1"/>
    <property type="molecule type" value="Genomic_DNA"/>
</dbReference>
<dbReference type="SUPFAM" id="SSF48403">
    <property type="entry name" value="Ankyrin repeat"/>
    <property type="match status" value="1"/>
</dbReference>
<evidence type="ECO:0000256" key="2">
    <source>
        <dbReference type="ARBA" id="ARBA00023043"/>
    </source>
</evidence>
<dbReference type="Pfam" id="PF13637">
    <property type="entry name" value="Ank_4"/>
    <property type="match status" value="1"/>
</dbReference>